<dbReference type="PANTHER" id="PTHR43155">
    <property type="entry name" value="CYCLIC DI-GMP PHOSPHODIESTERASE PA4108-RELATED"/>
    <property type="match status" value="1"/>
</dbReference>
<feature type="coiled-coil region" evidence="1">
    <location>
        <begin position="393"/>
        <end position="420"/>
    </location>
</feature>
<keyword evidence="1" id="KW-0175">Coiled coil</keyword>
<reference evidence="3" key="1">
    <citation type="submission" date="2020-08" db="EMBL/GenBank/DDBJ databases">
        <title>Genome public.</title>
        <authorList>
            <person name="Liu C."/>
            <person name="Sun Q."/>
        </authorList>
    </citation>
    <scope>NUCLEOTIDE SEQUENCE</scope>
    <source>
        <strain evidence="3">NSJ-42</strain>
    </source>
</reference>
<name>A0A8I0A6Q5_9CLOT</name>
<feature type="domain" description="HD-GYP" evidence="2">
    <location>
        <begin position="199"/>
        <end position="394"/>
    </location>
</feature>
<dbReference type="Proteomes" id="UP000662088">
    <property type="component" value="Unassembled WGS sequence"/>
</dbReference>
<dbReference type="InterPro" id="IPR006674">
    <property type="entry name" value="HD_domain"/>
</dbReference>
<dbReference type="PANTHER" id="PTHR43155:SF1">
    <property type="entry name" value="3'3'-CGAMP-SPECIFIC PHOSPHODIESTERASE 1"/>
    <property type="match status" value="1"/>
</dbReference>
<evidence type="ECO:0000313" key="4">
    <source>
        <dbReference type="Proteomes" id="UP000662088"/>
    </source>
</evidence>
<dbReference type="Gene3D" id="1.10.3210.10">
    <property type="entry name" value="Hypothetical protein af1432"/>
    <property type="match status" value="2"/>
</dbReference>
<accession>A0A8I0A6Q5</accession>
<dbReference type="SMART" id="SM00471">
    <property type="entry name" value="HDc"/>
    <property type="match status" value="2"/>
</dbReference>
<comment type="caution">
    <text evidence="3">The sequence shown here is derived from an EMBL/GenBank/DDBJ whole genome shotgun (WGS) entry which is preliminary data.</text>
</comment>
<proteinExistence type="predicted"/>
<dbReference type="CDD" id="cd00077">
    <property type="entry name" value="HDc"/>
    <property type="match status" value="2"/>
</dbReference>
<dbReference type="RefSeq" id="WP_186835032.1">
    <property type="nucleotide sequence ID" value="NZ_JACOOQ010000009.1"/>
</dbReference>
<dbReference type="Pfam" id="PF01966">
    <property type="entry name" value="HD"/>
    <property type="match status" value="1"/>
</dbReference>
<dbReference type="InterPro" id="IPR003607">
    <property type="entry name" value="HD/PDEase_dom"/>
</dbReference>
<dbReference type="PROSITE" id="PS51832">
    <property type="entry name" value="HD_GYP"/>
    <property type="match status" value="1"/>
</dbReference>
<protein>
    <submittedName>
        <fullName evidence="3">HD domain-containing protein</fullName>
    </submittedName>
</protein>
<evidence type="ECO:0000313" key="3">
    <source>
        <dbReference type="EMBL" id="MBC5640095.1"/>
    </source>
</evidence>
<evidence type="ECO:0000259" key="2">
    <source>
        <dbReference type="PROSITE" id="PS51832"/>
    </source>
</evidence>
<evidence type="ECO:0000256" key="1">
    <source>
        <dbReference type="SAM" id="Coils"/>
    </source>
</evidence>
<dbReference type="Pfam" id="PF13487">
    <property type="entry name" value="HD_5"/>
    <property type="match status" value="1"/>
</dbReference>
<dbReference type="EMBL" id="JACOOQ010000009">
    <property type="protein sequence ID" value="MBC5640095.1"/>
    <property type="molecule type" value="Genomic_DNA"/>
</dbReference>
<sequence>MKKYVLGNVLRLFIYILNGTDEELFLHGHRVAYILLKYLQEQGKYSEDEINQMVQIAILHDIGACKLEEKFKHDKSVTADLSNHSVFGYIFLENYTVYSTDMAEICLYHHLPYDKYSLISIRYKEIAILFNILNDIDNIYINGLSLNMRKLLSHIDEEFTIEVCNIFSKINEDDILYKKISSGEYLSELYNYLDTIEISKEELEQFIKMIIQCNNFRSRGTLEHSITVEVITYNLYKLLGIVREDMDTILLSAFCHDLGKLFTPIEILEKSDKLTYEEMEIMKEHVIYTGMILKELGLEYVGGIAEMHHEKLDGTGYPYGLKDEEIPMEAKILAVADISSALMEKRPYKEKFSKDKTLDILKAMADDNKIDKNIVNKVIENYDYLVEICEKVRKKNNSKYNDLIRKYNEINNQYEELCRDKTES</sequence>
<organism evidence="3 4">
    <name type="scientific">Clostridium lentum</name>
    <dbReference type="NCBI Taxonomy" id="2763037"/>
    <lineage>
        <taxon>Bacteria</taxon>
        <taxon>Bacillati</taxon>
        <taxon>Bacillota</taxon>
        <taxon>Clostridia</taxon>
        <taxon>Eubacteriales</taxon>
        <taxon>Clostridiaceae</taxon>
        <taxon>Clostridium</taxon>
    </lineage>
</organism>
<dbReference type="AlphaFoldDB" id="A0A8I0A6Q5"/>
<dbReference type="InterPro" id="IPR037522">
    <property type="entry name" value="HD_GYP_dom"/>
</dbReference>
<gene>
    <name evidence="3" type="ORF">H8R92_06565</name>
</gene>
<dbReference type="SUPFAM" id="SSF109604">
    <property type="entry name" value="HD-domain/PDEase-like"/>
    <property type="match status" value="2"/>
</dbReference>
<keyword evidence="4" id="KW-1185">Reference proteome</keyword>